<dbReference type="OrthoDB" id="2691639at2"/>
<gene>
    <name evidence="2" type="ORF">CUC15_07075</name>
</gene>
<dbReference type="Gene3D" id="4.10.810.10">
    <property type="entry name" value="Virus Scaffolding Protein, Chain A"/>
    <property type="match status" value="1"/>
</dbReference>
<evidence type="ECO:0000313" key="3">
    <source>
        <dbReference type="Proteomes" id="UP000253908"/>
    </source>
</evidence>
<evidence type="ECO:0000313" key="2">
    <source>
        <dbReference type="EMBL" id="AXI08688.1"/>
    </source>
</evidence>
<keyword evidence="3" id="KW-1185">Reference proteome</keyword>
<dbReference type="InterPro" id="IPR014957">
    <property type="entry name" value="IDEAL_dom"/>
</dbReference>
<name>A0A345PFA8_9BACI</name>
<feature type="domain" description="IDEAL" evidence="1">
    <location>
        <begin position="35"/>
        <end position="71"/>
    </location>
</feature>
<sequence length="78" mass="9641">MKKEKLVYRFYRYDGEVLYARRELPFEIKLTSQLILDEICFNWNKKKLESELNHAIDTNSKEAFLRLSELYRNYIWES</sequence>
<organism evidence="2 3">
    <name type="scientific">Oceanobacillus zhaokaii</name>
    <dbReference type="NCBI Taxonomy" id="2052660"/>
    <lineage>
        <taxon>Bacteria</taxon>
        <taxon>Bacillati</taxon>
        <taxon>Bacillota</taxon>
        <taxon>Bacilli</taxon>
        <taxon>Bacillales</taxon>
        <taxon>Bacillaceae</taxon>
        <taxon>Oceanobacillus</taxon>
    </lineage>
</organism>
<evidence type="ECO:0000259" key="1">
    <source>
        <dbReference type="SMART" id="SM00914"/>
    </source>
</evidence>
<accession>A0A345PFA8</accession>
<dbReference type="InterPro" id="IPR027393">
    <property type="entry name" value="Virus_scaffolding_prot_C"/>
</dbReference>
<dbReference type="KEGG" id="ocn:CUC15_07075"/>
<proteinExistence type="predicted"/>
<dbReference type="RefSeq" id="WP_114915985.1">
    <property type="nucleotide sequence ID" value="NZ_CP024848.1"/>
</dbReference>
<reference evidence="3" key="1">
    <citation type="submission" date="2017-11" db="EMBL/GenBank/DDBJ databases">
        <authorList>
            <person name="Zhu W."/>
        </authorList>
    </citation>
    <scope>NUCLEOTIDE SEQUENCE [LARGE SCALE GENOMIC DNA]</scope>
    <source>
        <strain evidence="3">160</strain>
    </source>
</reference>
<dbReference type="EMBL" id="CP024848">
    <property type="protein sequence ID" value="AXI08688.1"/>
    <property type="molecule type" value="Genomic_DNA"/>
</dbReference>
<protein>
    <recommendedName>
        <fullName evidence="1">IDEAL domain-containing protein</fullName>
    </recommendedName>
</protein>
<dbReference type="AlphaFoldDB" id="A0A345PFA8"/>
<dbReference type="SMART" id="SM00914">
    <property type="entry name" value="IDEAL"/>
    <property type="match status" value="1"/>
</dbReference>
<dbReference type="Proteomes" id="UP000253908">
    <property type="component" value="Chromosome"/>
</dbReference>